<feature type="transmembrane region" description="Helical" evidence="7">
    <location>
        <begin position="631"/>
        <end position="649"/>
    </location>
</feature>
<feature type="transmembrane region" description="Helical" evidence="7">
    <location>
        <begin position="517"/>
        <end position="538"/>
    </location>
</feature>
<feature type="transmembrane region" description="Helical" evidence="7">
    <location>
        <begin position="434"/>
        <end position="455"/>
    </location>
</feature>
<protein>
    <submittedName>
        <fullName evidence="8">Transporter</fullName>
    </submittedName>
</protein>
<feature type="transmembrane region" description="Helical" evidence="7">
    <location>
        <begin position="321"/>
        <end position="346"/>
    </location>
</feature>
<dbReference type="PANTHER" id="PTHR11819:SF195">
    <property type="entry name" value="SODIUM_GLUCOSE COTRANSPORTER 4"/>
    <property type="match status" value="1"/>
</dbReference>
<dbReference type="InterPro" id="IPR038377">
    <property type="entry name" value="Na/Glc_symporter_sf"/>
</dbReference>
<name>A0A6G8F284_9BACT</name>
<proteinExistence type="inferred from homology"/>
<dbReference type="PANTHER" id="PTHR11819">
    <property type="entry name" value="SOLUTE CARRIER FAMILY 5"/>
    <property type="match status" value="1"/>
</dbReference>
<sequence length="650" mass="70681">MSVLEALKNNGFETIDYAVFVVYIIILVGLGVFLSRGKKGEEKSSADYFLAGNTLTWWAVGASLIAANISAEQFIGMSGSAFNSGIAMAAYELMAAATLLVVGKFLLPLMIEKKVFTIPQFLRDRYNDGVGLSFSIFWLFLYVFINLTSVAWLGALAIKQILGLPAVMGTMAGMSVDFTLLTIILILFLVAGLYSIYGGLASVAWTDVMQVTFLVGGGLITAYAALDVIGSELNIDGGAFGAFSEIYSHLGSIEGDKHFNLVVTRNENIPNITDDPYFDIPGIVVIVGALWLTNLGYWGFNQYIIQKGLAAKSLSEAKKGMIFAAFLKILIPFIVCIPGVCAFYIMNGSYEGTPVLDLLGNRLAGSIERSDDAYPYLIRNFTPVFVKGLSFAALAAAVISSLASMFNSTSTIFTMDIYKQYLNKNASEKKLVTVGRVTSVCALLLALVAVYPIMGGADQAFQVIQEYSGFVYPGIVVIFGLGLLWKRASGPAAVVTAIGTFAFSIIFKLLLPDVPFLLRMGYVFVCLVILFFGISFLWGDTKPAEKLPEKTIRTQLKYAYICWGCSMASFALGIISIFSVEMQNLGFEAVFFLGVMMLSLFVYLRSNALDKVEDVKSIGIDIDIFRTDRTFNLGAAGVVIILVILYGILW</sequence>
<keyword evidence="3 7" id="KW-0812">Transmembrane</keyword>
<feature type="transmembrane region" description="Helical" evidence="7">
    <location>
        <begin position="492"/>
        <end position="511"/>
    </location>
</feature>
<accession>A0A6G8F284</accession>
<dbReference type="NCBIfam" id="TIGR00813">
    <property type="entry name" value="sss"/>
    <property type="match status" value="1"/>
</dbReference>
<feature type="transmembrane region" description="Helical" evidence="7">
    <location>
        <begin position="280"/>
        <end position="300"/>
    </location>
</feature>
<feature type="transmembrane region" description="Helical" evidence="7">
    <location>
        <begin position="48"/>
        <end position="69"/>
    </location>
</feature>
<gene>
    <name evidence="8" type="primary">yidK</name>
    <name evidence="8" type="ORF">Prevot485_2800</name>
</gene>
<feature type="transmembrane region" description="Helical" evidence="7">
    <location>
        <begin position="558"/>
        <end position="579"/>
    </location>
</feature>
<organism evidence="8">
    <name type="scientific">uncultured Prevotella sp</name>
    <dbReference type="NCBI Taxonomy" id="159272"/>
    <lineage>
        <taxon>Bacteria</taxon>
        <taxon>Pseudomonadati</taxon>
        <taxon>Bacteroidota</taxon>
        <taxon>Bacteroidia</taxon>
        <taxon>Bacteroidales</taxon>
        <taxon>Prevotellaceae</taxon>
        <taxon>Prevotella</taxon>
        <taxon>environmental samples</taxon>
    </lineage>
</organism>
<feature type="transmembrane region" description="Helical" evidence="7">
    <location>
        <begin position="132"/>
        <end position="158"/>
    </location>
</feature>
<comment type="similarity">
    <text evidence="2 6">Belongs to the sodium:solute symporter (SSF) (TC 2.A.21) family.</text>
</comment>
<dbReference type="Pfam" id="PF00474">
    <property type="entry name" value="SSF"/>
    <property type="match status" value="1"/>
</dbReference>
<evidence type="ECO:0000256" key="1">
    <source>
        <dbReference type="ARBA" id="ARBA00004141"/>
    </source>
</evidence>
<evidence type="ECO:0000256" key="7">
    <source>
        <dbReference type="SAM" id="Phobius"/>
    </source>
</evidence>
<dbReference type="PROSITE" id="PS50283">
    <property type="entry name" value="NA_SOLUT_SYMP_3"/>
    <property type="match status" value="1"/>
</dbReference>
<evidence type="ECO:0000256" key="5">
    <source>
        <dbReference type="ARBA" id="ARBA00023136"/>
    </source>
</evidence>
<evidence type="ECO:0000256" key="6">
    <source>
        <dbReference type="RuleBase" id="RU362091"/>
    </source>
</evidence>
<feature type="transmembrane region" description="Helical" evidence="7">
    <location>
        <begin position="178"/>
        <end position="196"/>
    </location>
</feature>
<feature type="transmembrane region" description="Helical" evidence="7">
    <location>
        <begin position="585"/>
        <end position="604"/>
    </location>
</feature>
<dbReference type="Gene3D" id="1.20.1730.10">
    <property type="entry name" value="Sodium/glucose cotransporter"/>
    <property type="match status" value="1"/>
</dbReference>
<evidence type="ECO:0000256" key="4">
    <source>
        <dbReference type="ARBA" id="ARBA00022989"/>
    </source>
</evidence>
<comment type="subcellular location">
    <subcellularLocation>
        <location evidence="1">Membrane</location>
        <topology evidence="1">Multi-pass membrane protein</topology>
    </subcellularLocation>
</comment>
<evidence type="ECO:0000256" key="3">
    <source>
        <dbReference type="ARBA" id="ARBA00022692"/>
    </source>
</evidence>
<reference evidence="8" key="1">
    <citation type="journal article" date="2020" name="J. ISSAAS">
        <title>Lactobacilli and other gastrointestinal microbiota of Peromyscus leucopus, reservoir host for agents of Lyme disease and other zoonoses in North America.</title>
        <authorList>
            <person name="Milovic A."/>
            <person name="Bassam K."/>
            <person name="Shao H."/>
            <person name="Chatzistamou I."/>
            <person name="Tufts D.M."/>
            <person name="Diuk-Wasser M."/>
            <person name="Barbour A.G."/>
        </authorList>
    </citation>
    <scope>NUCLEOTIDE SEQUENCE</scope>
    <source>
        <strain evidence="8">LL70</strain>
    </source>
</reference>
<dbReference type="GO" id="GO:0005412">
    <property type="term" value="F:D-glucose:sodium symporter activity"/>
    <property type="evidence" value="ECO:0007669"/>
    <property type="project" value="TreeGrafter"/>
</dbReference>
<feature type="transmembrane region" description="Helical" evidence="7">
    <location>
        <begin position="89"/>
        <end position="111"/>
    </location>
</feature>
<dbReference type="InterPro" id="IPR001734">
    <property type="entry name" value="Na/solute_symporter"/>
</dbReference>
<dbReference type="GO" id="GO:0005886">
    <property type="term" value="C:plasma membrane"/>
    <property type="evidence" value="ECO:0007669"/>
    <property type="project" value="TreeGrafter"/>
</dbReference>
<feature type="transmembrane region" description="Helical" evidence="7">
    <location>
        <begin position="208"/>
        <end position="226"/>
    </location>
</feature>
<keyword evidence="4 7" id="KW-1133">Transmembrane helix</keyword>
<feature type="transmembrane region" description="Helical" evidence="7">
    <location>
        <begin position="467"/>
        <end position="485"/>
    </location>
</feature>
<dbReference type="AlphaFoldDB" id="A0A6G8F284"/>
<keyword evidence="5 7" id="KW-0472">Membrane</keyword>
<feature type="transmembrane region" description="Helical" evidence="7">
    <location>
        <begin position="17"/>
        <end position="36"/>
    </location>
</feature>
<evidence type="ECO:0000313" key="8">
    <source>
        <dbReference type="EMBL" id="QIM10181.1"/>
    </source>
</evidence>
<feature type="transmembrane region" description="Helical" evidence="7">
    <location>
        <begin position="389"/>
        <end position="413"/>
    </location>
</feature>
<evidence type="ECO:0000256" key="2">
    <source>
        <dbReference type="ARBA" id="ARBA00006434"/>
    </source>
</evidence>
<dbReference type="EMBL" id="MN990733">
    <property type="protein sequence ID" value="QIM10181.1"/>
    <property type="molecule type" value="Genomic_DNA"/>
</dbReference>